<organism evidence="2 3">
    <name type="scientific">Streptococcus hyointestinalis</name>
    <dbReference type="NCBI Taxonomy" id="1337"/>
    <lineage>
        <taxon>Bacteria</taxon>
        <taxon>Bacillati</taxon>
        <taxon>Bacillota</taxon>
        <taxon>Bacilli</taxon>
        <taxon>Lactobacillales</taxon>
        <taxon>Streptococcaceae</taxon>
        <taxon>Streptococcus</taxon>
    </lineage>
</organism>
<proteinExistence type="predicted"/>
<gene>
    <name evidence="2" type="ORF">NCTC12224_01397</name>
</gene>
<keyword evidence="1" id="KW-0812">Transmembrane</keyword>
<accession>A0A380K844</accession>
<evidence type="ECO:0000313" key="3">
    <source>
        <dbReference type="Proteomes" id="UP000254924"/>
    </source>
</evidence>
<dbReference type="AlphaFoldDB" id="A0A380K844"/>
<feature type="transmembrane region" description="Helical" evidence="1">
    <location>
        <begin position="72"/>
        <end position="90"/>
    </location>
</feature>
<name>A0A380K844_9STRE</name>
<feature type="transmembrane region" description="Helical" evidence="1">
    <location>
        <begin position="6"/>
        <end position="23"/>
    </location>
</feature>
<evidence type="ECO:0000313" key="2">
    <source>
        <dbReference type="EMBL" id="SUN61265.1"/>
    </source>
</evidence>
<dbReference type="EMBL" id="UHFN01000007">
    <property type="protein sequence ID" value="SUN61265.1"/>
    <property type="molecule type" value="Genomic_DNA"/>
</dbReference>
<evidence type="ECO:0000256" key="1">
    <source>
        <dbReference type="SAM" id="Phobius"/>
    </source>
</evidence>
<keyword evidence="1" id="KW-0472">Membrane</keyword>
<dbReference type="Proteomes" id="UP000254924">
    <property type="component" value="Unassembled WGS sequence"/>
</dbReference>
<sequence length="96" mass="11529">MQFGFSYVGLIYLIMLALPNIIWTKHQPKGYQEYESKENKALQLLERVGQFAVSGLVLMFKDFNVKTWSGWSWWLILSFSLMLIYEVYWIRYFRSA</sequence>
<reference evidence="2 3" key="1">
    <citation type="submission" date="2018-06" db="EMBL/GenBank/DDBJ databases">
        <authorList>
            <consortium name="Pathogen Informatics"/>
            <person name="Doyle S."/>
        </authorList>
    </citation>
    <scope>NUCLEOTIDE SEQUENCE [LARGE SCALE GENOMIC DNA]</scope>
    <source>
        <strain evidence="2 3">NCTC12224</strain>
    </source>
</reference>
<protein>
    <submittedName>
        <fullName evidence="2">Membrane protein</fullName>
    </submittedName>
</protein>
<keyword evidence="1" id="KW-1133">Transmembrane helix</keyword>
<keyword evidence="3" id="KW-1185">Reference proteome</keyword>